<keyword evidence="1" id="KW-0378">Hydrolase</keyword>
<dbReference type="RefSeq" id="WP_175541376.1">
    <property type="nucleotide sequence ID" value="NZ_FOLM01000005.1"/>
</dbReference>
<dbReference type="GO" id="GO:0016787">
    <property type="term" value="F:hydrolase activity"/>
    <property type="evidence" value="ECO:0007669"/>
    <property type="project" value="UniProtKB-KW"/>
</dbReference>
<sequence>MTGPGPAAAAESAELAALVAEVSALPEGPGPWCGGVVVVAGHGRRTVVRHAAGWALRHTARDRELPPAGREPVRESTLFDLASLTKLFTAVAVAREAERGRVALDERVAVYVPEFGRRGKGRITVRDLLTHRGGLPAELPLYRQPDRPASLEPLWALPPQQPPGRLRRYSDPGMIALGVLLERVTGRGLAEVIRDGITGPLGMADTRFGPVAPERAAATEDQRRPRARADRGMLRGEVHDENAAALGGVAGHAGLFGTAGDLARFCRALLAGGGPVLRPETVRAMWQPPGLGWELDQPWFMGELAPGAAGHTGFTGTSLVVHPASGAFVVMLATTVHPVRPVRPDHRPRAAAATRLARALRLHSLP</sequence>
<dbReference type="PANTHER" id="PTHR43283:SF11">
    <property type="entry name" value="BETA-LACTAMASE-RELATED DOMAIN-CONTAINING PROTEIN"/>
    <property type="match status" value="1"/>
</dbReference>
<organism evidence="3 4">
    <name type="scientific">Streptomyces aidingensis</name>
    <dbReference type="NCBI Taxonomy" id="910347"/>
    <lineage>
        <taxon>Bacteria</taxon>
        <taxon>Bacillati</taxon>
        <taxon>Actinomycetota</taxon>
        <taxon>Actinomycetes</taxon>
        <taxon>Kitasatosporales</taxon>
        <taxon>Streptomycetaceae</taxon>
        <taxon>Streptomyces</taxon>
    </lineage>
</organism>
<evidence type="ECO:0000259" key="2">
    <source>
        <dbReference type="Pfam" id="PF00144"/>
    </source>
</evidence>
<accession>A0A1I1L5G7</accession>
<evidence type="ECO:0000313" key="3">
    <source>
        <dbReference type="EMBL" id="SFC68195.1"/>
    </source>
</evidence>
<dbReference type="Pfam" id="PF00144">
    <property type="entry name" value="Beta-lactamase"/>
    <property type="match status" value="1"/>
</dbReference>
<protein>
    <submittedName>
        <fullName evidence="3">CubicO group peptidase, beta-lactamase class C family</fullName>
    </submittedName>
</protein>
<evidence type="ECO:0000313" key="4">
    <source>
        <dbReference type="Proteomes" id="UP000199207"/>
    </source>
</evidence>
<name>A0A1I1L5G7_9ACTN</name>
<dbReference type="SUPFAM" id="SSF56601">
    <property type="entry name" value="beta-lactamase/transpeptidase-like"/>
    <property type="match status" value="1"/>
</dbReference>
<feature type="domain" description="Beta-lactamase-related" evidence="2">
    <location>
        <begin position="33"/>
        <end position="352"/>
    </location>
</feature>
<dbReference type="PANTHER" id="PTHR43283">
    <property type="entry name" value="BETA-LACTAMASE-RELATED"/>
    <property type="match status" value="1"/>
</dbReference>
<evidence type="ECO:0000256" key="1">
    <source>
        <dbReference type="ARBA" id="ARBA00022801"/>
    </source>
</evidence>
<dbReference type="AlphaFoldDB" id="A0A1I1L5G7"/>
<dbReference type="InterPro" id="IPR050789">
    <property type="entry name" value="Diverse_Enzym_Activities"/>
</dbReference>
<reference evidence="3 4" key="1">
    <citation type="submission" date="2016-10" db="EMBL/GenBank/DDBJ databases">
        <authorList>
            <person name="de Groot N.N."/>
        </authorList>
    </citation>
    <scope>NUCLEOTIDE SEQUENCE [LARGE SCALE GENOMIC DNA]</scope>
    <source>
        <strain evidence="3 4">CGMCC 4.5739</strain>
    </source>
</reference>
<dbReference type="Proteomes" id="UP000199207">
    <property type="component" value="Unassembled WGS sequence"/>
</dbReference>
<gene>
    <name evidence="3" type="ORF">SAMN05421773_10558</name>
</gene>
<dbReference type="InterPro" id="IPR001466">
    <property type="entry name" value="Beta-lactam-related"/>
</dbReference>
<dbReference type="InterPro" id="IPR012338">
    <property type="entry name" value="Beta-lactam/transpept-like"/>
</dbReference>
<keyword evidence="4" id="KW-1185">Reference proteome</keyword>
<dbReference type="STRING" id="910347.SAMN05421773_10558"/>
<proteinExistence type="predicted"/>
<dbReference type="EMBL" id="FOLM01000005">
    <property type="protein sequence ID" value="SFC68195.1"/>
    <property type="molecule type" value="Genomic_DNA"/>
</dbReference>
<dbReference type="Gene3D" id="3.40.710.10">
    <property type="entry name" value="DD-peptidase/beta-lactamase superfamily"/>
    <property type="match status" value="1"/>
</dbReference>